<protein>
    <submittedName>
        <fullName evidence="1">Uncharacterized protein</fullName>
    </submittedName>
</protein>
<accession>A0A9D3W822</accession>
<evidence type="ECO:0000313" key="2">
    <source>
        <dbReference type="Proteomes" id="UP000828251"/>
    </source>
</evidence>
<proteinExistence type="predicted"/>
<gene>
    <name evidence="1" type="ORF">J1N35_007248</name>
</gene>
<dbReference type="AlphaFoldDB" id="A0A9D3W822"/>
<dbReference type="Proteomes" id="UP000828251">
    <property type="component" value="Unassembled WGS sequence"/>
</dbReference>
<dbReference type="OrthoDB" id="990321at2759"/>
<sequence length="275" mass="31237">MYFGAHSWSTLDPSLLRLGQIARRIIQVDDNGGHPRKTKFLRVRLDINPWRPLIASCVIQREGVRQWVGSNSAHDNQEIEGKVNDKMEEIRQRLDSEIFSSHLATSWSQLASCTLTLRETSCTSPCVMSRSNDDNDPLSLAIIPHTSLPRITSLQSNPFTDPITEFNFVPADDDDDLNDAIDRQFPTTAAHARERIHEWWTNRQSKQIERILAELSTVFMPREAYIRSTAYAEASVQARNNVPRFIGLPNTDFTSTNARFFLEDSGDFAESSRVG</sequence>
<comment type="caution">
    <text evidence="1">The sequence shown here is derived from an EMBL/GenBank/DDBJ whole genome shotgun (WGS) entry which is preliminary data.</text>
</comment>
<organism evidence="1 2">
    <name type="scientific">Gossypium stocksii</name>
    <dbReference type="NCBI Taxonomy" id="47602"/>
    <lineage>
        <taxon>Eukaryota</taxon>
        <taxon>Viridiplantae</taxon>
        <taxon>Streptophyta</taxon>
        <taxon>Embryophyta</taxon>
        <taxon>Tracheophyta</taxon>
        <taxon>Spermatophyta</taxon>
        <taxon>Magnoliopsida</taxon>
        <taxon>eudicotyledons</taxon>
        <taxon>Gunneridae</taxon>
        <taxon>Pentapetalae</taxon>
        <taxon>rosids</taxon>
        <taxon>malvids</taxon>
        <taxon>Malvales</taxon>
        <taxon>Malvaceae</taxon>
        <taxon>Malvoideae</taxon>
        <taxon>Gossypium</taxon>
    </lineage>
</organism>
<keyword evidence="2" id="KW-1185">Reference proteome</keyword>
<reference evidence="1 2" key="1">
    <citation type="journal article" date="2021" name="Plant Biotechnol. J.">
        <title>Multi-omics assisted identification of the key and species-specific regulatory components of drought-tolerant mechanisms in Gossypium stocksii.</title>
        <authorList>
            <person name="Yu D."/>
            <person name="Ke L."/>
            <person name="Zhang D."/>
            <person name="Wu Y."/>
            <person name="Sun Y."/>
            <person name="Mei J."/>
            <person name="Sun J."/>
            <person name="Sun Y."/>
        </authorList>
    </citation>
    <scope>NUCLEOTIDE SEQUENCE [LARGE SCALE GENOMIC DNA]</scope>
    <source>
        <strain evidence="2">cv. E1</strain>
        <tissue evidence="1">Leaf</tissue>
    </source>
</reference>
<evidence type="ECO:0000313" key="1">
    <source>
        <dbReference type="EMBL" id="KAH1113870.1"/>
    </source>
</evidence>
<dbReference type="EMBL" id="JAIQCV010000003">
    <property type="protein sequence ID" value="KAH1113870.1"/>
    <property type="molecule type" value="Genomic_DNA"/>
</dbReference>
<name>A0A9D3W822_9ROSI</name>